<gene>
    <name evidence="1" type="ORF">KUCAC02_018403</name>
</gene>
<name>A0ACB9W990_CHAAC</name>
<accession>A0ACB9W990</accession>
<evidence type="ECO:0000313" key="2">
    <source>
        <dbReference type="Proteomes" id="UP001057452"/>
    </source>
</evidence>
<comment type="caution">
    <text evidence="1">The sequence shown here is derived from an EMBL/GenBank/DDBJ whole genome shotgun (WGS) entry which is preliminary data.</text>
</comment>
<proteinExistence type="predicted"/>
<organism evidence="1 2">
    <name type="scientific">Chaenocephalus aceratus</name>
    <name type="common">Blackfin icefish</name>
    <name type="synonym">Chaenichthys aceratus</name>
    <dbReference type="NCBI Taxonomy" id="36190"/>
    <lineage>
        <taxon>Eukaryota</taxon>
        <taxon>Metazoa</taxon>
        <taxon>Chordata</taxon>
        <taxon>Craniata</taxon>
        <taxon>Vertebrata</taxon>
        <taxon>Euteleostomi</taxon>
        <taxon>Actinopterygii</taxon>
        <taxon>Neopterygii</taxon>
        <taxon>Teleostei</taxon>
        <taxon>Neoteleostei</taxon>
        <taxon>Acanthomorphata</taxon>
        <taxon>Eupercaria</taxon>
        <taxon>Perciformes</taxon>
        <taxon>Notothenioidei</taxon>
        <taxon>Channichthyidae</taxon>
        <taxon>Chaenocephalus</taxon>
    </lineage>
</organism>
<sequence length="96" mass="11444">MLSSQYFTIEIADKDFLAPLLASWGDEMVFLRRALWEGPGAGLRHQTCEETLMERKAREPVINHRSTRRHCWNPERFTTTDYIAQKTHDQWYDDEK</sequence>
<evidence type="ECO:0000313" key="1">
    <source>
        <dbReference type="EMBL" id="KAI4809528.1"/>
    </source>
</evidence>
<dbReference type="EMBL" id="CM043801">
    <property type="protein sequence ID" value="KAI4809528.1"/>
    <property type="molecule type" value="Genomic_DNA"/>
</dbReference>
<dbReference type="Proteomes" id="UP001057452">
    <property type="component" value="Chromosome 17"/>
</dbReference>
<reference evidence="1" key="1">
    <citation type="submission" date="2022-05" db="EMBL/GenBank/DDBJ databases">
        <title>Chromosome-level genome of Chaenocephalus aceratus.</title>
        <authorList>
            <person name="Park H."/>
        </authorList>
    </citation>
    <scope>NUCLEOTIDE SEQUENCE</scope>
    <source>
        <strain evidence="1">KU_202001</strain>
    </source>
</reference>
<keyword evidence="2" id="KW-1185">Reference proteome</keyword>
<protein>
    <submittedName>
        <fullName evidence="1">Uncharacterized protein</fullName>
    </submittedName>
</protein>